<gene>
    <name evidence="1" type="ORF">PITCH_A2030185</name>
</gene>
<reference evidence="1" key="1">
    <citation type="submission" date="2018-01" db="EMBL/GenBank/DDBJ databases">
        <authorList>
            <person name="Regsiter A."/>
            <person name="William W."/>
        </authorList>
    </citation>
    <scope>NUCLEOTIDE SEQUENCE</scope>
    <source>
        <strain evidence="1">TRIP AH-1</strain>
    </source>
</reference>
<evidence type="ECO:0000313" key="1">
    <source>
        <dbReference type="EMBL" id="SPD74041.1"/>
    </source>
</evidence>
<organism evidence="1">
    <name type="scientific">uncultured Desulfobacterium sp</name>
    <dbReference type="NCBI Taxonomy" id="201089"/>
    <lineage>
        <taxon>Bacteria</taxon>
        <taxon>Pseudomonadati</taxon>
        <taxon>Thermodesulfobacteriota</taxon>
        <taxon>Desulfobacteria</taxon>
        <taxon>Desulfobacterales</taxon>
        <taxon>Desulfobacteriaceae</taxon>
        <taxon>Desulfobacterium</taxon>
        <taxon>environmental samples</taxon>
    </lineage>
</organism>
<name>A0A445MXG2_9BACT</name>
<dbReference type="Gene3D" id="3.30.460.40">
    <property type="match status" value="1"/>
</dbReference>
<dbReference type="EMBL" id="OJIN01000117">
    <property type="protein sequence ID" value="SPD74041.1"/>
    <property type="molecule type" value="Genomic_DNA"/>
</dbReference>
<accession>A0A445MXG2</accession>
<proteinExistence type="predicted"/>
<sequence length="198" mass="22909">MKNLLKTVTECIDKFSKQYNLSRLAAIVGGEAVIMHGIPRTTLDIDVLCYWQTDKNDKDSIVKLLAFFLREELGESYEVNDFEASKDPFDPLKHDLLIITDTERRYKKLDILIANYKWEVEGFAYMDSPDKGPLQIYPKPYLVGMKLMAGGVRDEEDIRDLFLLMTDLEKVKALDIARLIRRDKNLSRILSEDRRGSV</sequence>
<protein>
    <submittedName>
        <fullName evidence="1">Uncharacterized protein</fullName>
    </submittedName>
</protein>
<dbReference type="AlphaFoldDB" id="A0A445MXG2"/>